<evidence type="ECO:0000313" key="2">
    <source>
        <dbReference type="EMBL" id="MFC0622831.1"/>
    </source>
</evidence>
<dbReference type="EMBL" id="JBHLTC010000001">
    <property type="protein sequence ID" value="MFC0622831.1"/>
    <property type="molecule type" value="Genomic_DNA"/>
</dbReference>
<comment type="caution">
    <text evidence="2">The sequence shown here is derived from an EMBL/GenBank/DDBJ whole genome shotgun (WGS) entry which is preliminary data.</text>
</comment>
<name>A0ABV6QDZ0_9ACTN</name>
<accession>A0ABV6QDZ0</accession>
<reference evidence="2 3" key="1">
    <citation type="submission" date="2024-09" db="EMBL/GenBank/DDBJ databases">
        <authorList>
            <person name="Sun Q."/>
            <person name="Mori K."/>
        </authorList>
    </citation>
    <scope>NUCLEOTIDE SEQUENCE [LARGE SCALE GENOMIC DNA]</scope>
    <source>
        <strain evidence="2 3">CGMCC 1.15906</strain>
    </source>
</reference>
<keyword evidence="1" id="KW-1133">Transmembrane helix</keyword>
<proteinExistence type="predicted"/>
<organism evidence="2 3">
    <name type="scientific">Kribbella deserti</name>
    <dbReference type="NCBI Taxonomy" id="1926257"/>
    <lineage>
        <taxon>Bacteria</taxon>
        <taxon>Bacillati</taxon>
        <taxon>Actinomycetota</taxon>
        <taxon>Actinomycetes</taxon>
        <taxon>Propionibacteriales</taxon>
        <taxon>Kribbellaceae</taxon>
        <taxon>Kribbella</taxon>
    </lineage>
</organism>
<keyword evidence="3" id="KW-1185">Reference proteome</keyword>
<sequence>MNILADAMPERGWWPLETSAWIAVASAIVAMLAVAISVWQAKSAKAQAQAAREQVSIAKEQTELQRKIHTDSLQPYVYADILLDPVSKTLVDVHLENTGPTVATDVQVEFDPALKSTLEVERGVAMPDMPARFSSIPPGRRMSWTLDRATAIFDPANSDIPRSYTVRITGVGPFGPMEPLVYVLNLNDFATTAARNSGTLTEVSRNLKDVSNALKLIPKELSKLKRQRDEQA</sequence>
<evidence type="ECO:0000313" key="3">
    <source>
        <dbReference type="Proteomes" id="UP001589890"/>
    </source>
</evidence>
<keyword evidence="1" id="KW-0812">Transmembrane</keyword>
<protein>
    <submittedName>
        <fullName evidence="2">Uncharacterized protein</fullName>
    </submittedName>
</protein>
<keyword evidence="1" id="KW-0472">Membrane</keyword>
<dbReference type="Proteomes" id="UP001589890">
    <property type="component" value="Unassembled WGS sequence"/>
</dbReference>
<feature type="transmembrane region" description="Helical" evidence="1">
    <location>
        <begin position="20"/>
        <end position="39"/>
    </location>
</feature>
<evidence type="ECO:0000256" key="1">
    <source>
        <dbReference type="SAM" id="Phobius"/>
    </source>
</evidence>
<dbReference type="RefSeq" id="WP_380043507.1">
    <property type="nucleotide sequence ID" value="NZ_JBHLTC010000001.1"/>
</dbReference>
<gene>
    <name evidence="2" type="ORF">ACFFGN_02090</name>
</gene>